<name>A0A9W8G3B6_9FUNG</name>
<evidence type="ECO:0000313" key="5">
    <source>
        <dbReference type="Proteomes" id="UP001151518"/>
    </source>
</evidence>
<feature type="transmembrane region" description="Helical" evidence="3">
    <location>
        <begin position="800"/>
        <end position="820"/>
    </location>
</feature>
<gene>
    <name evidence="4" type="primary">ERC1_5</name>
    <name evidence="4" type="ORF">GGI25_002676</name>
</gene>
<feature type="transmembrane region" description="Helical" evidence="3">
    <location>
        <begin position="534"/>
        <end position="556"/>
    </location>
</feature>
<evidence type="ECO:0000313" key="4">
    <source>
        <dbReference type="EMBL" id="KAJ2678033.1"/>
    </source>
</evidence>
<keyword evidence="3" id="KW-0472">Membrane</keyword>
<feature type="compositionally biased region" description="Low complexity" evidence="2">
    <location>
        <begin position="205"/>
        <end position="222"/>
    </location>
</feature>
<evidence type="ECO:0000256" key="3">
    <source>
        <dbReference type="SAM" id="Phobius"/>
    </source>
</evidence>
<proteinExistence type="inferred from homology"/>
<feature type="transmembrane region" description="Helical" evidence="3">
    <location>
        <begin position="682"/>
        <end position="702"/>
    </location>
</feature>
<feature type="compositionally biased region" description="Low complexity" evidence="2">
    <location>
        <begin position="132"/>
        <end position="152"/>
    </location>
</feature>
<feature type="transmembrane region" description="Helical" evidence="3">
    <location>
        <begin position="873"/>
        <end position="891"/>
    </location>
</feature>
<dbReference type="OrthoDB" id="2126698at2759"/>
<feature type="transmembrane region" description="Helical" evidence="3">
    <location>
        <begin position="758"/>
        <end position="779"/>
    </location>
</feature>
<accession>A0A9W8G3B6</accession>
<dbReference type="InterPro" id="IPR002528">
    <property type="entry name" value="MATE_fam"/>
</dbReference>
<keyword evidence="3" id="KW-0812">Transmembrane</keyword>
<feature type="transmembrane region" description="Helical" evidence="3">
    <location>
        <begin position="577"/>
        <end position="599"/>
    </location>
</feature>
<feature type="region of interest" description="Disordered" evidence="2">
    <location>
        <begin position="90"/>
        <end position="160"/>
    </location>
</feature>
<keyword evidence="3" id="KW-1133">Transmembrane helix</keyword>
<feature type="transmembrane region" description="Helical" evidence="3">
    <location>
        <begin position="651"/>
        <end position="670"/>
    </location>
</feature>
<dbReference type="PANTHER" id="PTHR11206">
    <property type="entry name" value="MULTIDRUG RESISTANCE PROTEIN"/>
    <property type="match status" value="1"/>
</dbReference>
<dbReference type="EMBL" id="JANBTW010000025">
    <property type="protein sequence ID" value="KAJ2678033.1"/>
    <property type="molecule type" value="Genomic_DNA"/>
</dbReference>
<dbReference type="GO" id="GO:0042910">
    <property type="term" value="F:xenobiotic transmembrane transporter activity"/>
    <property type="evidence" value="ECO:0007669"/>
    <property type="project" value="InterPro"/>
</dbReference>
<feature type="transmembrane region" description="Helical" evidence="3">
    <location>
        <begin position="619"/>
        <end position="639"/>
    </location>
</feature>
<dbReference type="GO" id="GO:0016020">
    <property type="term" value="C:membrane"/>
    <property type="evidence" value="ECO:0007669"/>
    <property type="project" value="InterPro"/>
</dbReference>
<dbReference type="GO" id="GO:0015297">
    <property type="term" value="F:antiporter activity"/>
    <property type="evidence" value="ECO:0007669"/>
    <property type="project" value="InterPro"/>
</dbReference>
<feature type="region of interest" description="Disordered" evidence="2">
    <location>
        <begin position="179"/>
        <end position="227"/>
    </location>
</feature>
<feature type="transmembrane region" description="Helical" evidence="3">
    <location>
        <begin position="723"/>
        <end position="746"/>
    </location>
</feature>
<sequence length="941" mass="100764">MLPPQSRDPAQKQTAQRRKSLYIQVGPVLNNASASVACDMPFPLSSSACSSPMLTPTLASAHPRMHNPFESYNPLQSPTIRFQRFATIDVSDAPSSPSKNPAAEARQSTKRQPLQIQVRPSPPVASERRMTASHLLHSLRSAPSSPAPMRASTVGSPWSFDPTSNSFAQPCCSPSRRQSIARQSSCSSHLPLALPQRPPSNMPGSPLHQYPQQQQRLSQPPSANVASPQSLASARSLCFPRLNEADAASAATICTLQVGIQPQDRRRSVAYERYPPLVSIFESCDPGSAGAYPESSAAGTSSLVSTPFLAPSPWLPAADEAAEPDDWLHAEANSCYHSSPTNDFGGQDEEPSSPFLKHNTSSSSSSTTSLASVFSIASTSSSVSSTPSSYAYIFDSARTPTTPAQKNSRHGYTTLLPGGIGKRQFVKNFLLAIADRPSFDVMSAMTTSAVLADPARRENVAELGHNYTDIGSSERTPLIGTLVDEHTRPMGLLIARESKSIFSAASHLFIGNALQAVISMSQIASSGHLGGSELAAIGLAHMVVVLTGYPLAFSVLSCLETCASQAFTSAQPRLVGAYFVQAVQTLWGFGLVLGSLWFSSEPLLTYIMHGASPATISNAVSYLRWYFVPFMVFATMLCARQVLYAQGITYPLPYLTLLGALVTISAQYMLVFSPHVQLGVRGIALGNGIGYTAMLVATLLVIRCHNPARIWGRVRAPWRPFIRLLPSCILLSLLSTGSSELITMAATQLGTNSLSAQSVLSAMCRMFMIAVSSVGVAALNRSGNLIGRQDARGAKVSSHMALLIGSLCAAAGCSAMLRWPGIWIRIFTNNLQIIEDVQDIMPVAVLAFAAQSLAFVGSQLLSAQGRQALAARIKFIALYAIGVPLGYYWAIDQSYGLWGLWVAVAIGQLCSAVVELLVVLNTNWHRLVRLCAESIVHGDVY</sequence>
<dbReference type="Proteomes" id="UP001151518">
    <property type="component" value="Unassembled WGS sequence"/>
</dbReference>
<reference evidence="4" key="1">
    <citation type="submission" date="2022-07" db="EMBL/GenBank/DDBJ databases">
        <title>Phylogenomic reconstructions and comparative analyses of Kickxellomycotina fungi.</title>
        <authorList>
            <person name="Reynolds N.K."/>
            <person name="Stajich J.E."/>
            <person name="Barry K."/>
            <person name="Grigoriev I.V."/>
            <person name="Crous P."/>
            <person name="Smith M.E."/>
        </authorList>
    </citation>
    <scope>NUCLEOTIDE SEQUENCE</scope>
    <source>
        <strain evidence="4">NRRL 3115</strain>
    </source>
</reference>
<protein>
    <submittedName>
        <fullName evidence="4">Ethionine resistance protein</fullName>
    </submittedName>
</protein>
<dbReference type="AlphaFoldDB" id="A0A9W8G3B6"/>
<evidence type="ECO:0000256" key="2">
    <source>
        <dbReference type="SAM" id="MobiDB-lite"/>
    </source>
</evidence>
<feature type="transmembrane region" description="Helical" evidence="3">
    <location>
        <begin position="897"/>
        <end position="920"/>
    </location>
</feature>
<feature type="compositionally biased region" description="Polar residues" evidence="2">
    <location>
        <begin position="179"/>
        <end position="188"/>
    </location>
</feature>
<dbReference type="Pfam" id="PF01554">
    <property type="entry name" value="MatE"/>
    <property type="match status" value="2"/>
</dbReference>
<comment type="caution">
    <text evidence="4">The sequence shown here is derived from an EMBL/GenBank/DDBJ whole genome shotgun (WGS) entry which is preliminary data.</text>
</comment>
<feature type="region of interest" description="Disordered" evidence="2">
    <location>
        <begin position="338"/>
        <end position="365"/>
    </location>
</feature>
<comment type="similarity">
    <text evidence="1">Belongs to the multi antimicrobial extrusion (MATE) (TC 2.A.66.1) family.</text>
</comment>
<evidence type="ECO:0000256" key="1">
    <source>
        <dbReference type="ARBA" id="ARBA00010199"/>
    </source>
</evidence>
<organism evidence="4 5">
    <name type="scientific">Coemansia spiralis</name>
    <dbReference type="NCBI Taxonomy" id="417178"/>
    <lineage>
        <taxon>Eukaryota</taxon>
        <taxon>Fungi</taxon>
        <taxon>Fungi incertae sedis</taxon>
        <taxon>Zoopagomycota</taxon>
        <taxon>Kickxellomycotina</taxon>
        <taxon>Kickxellomycetes</taxon>
        <taxon>Kickxellales</taxon>
        <taxon>Kickxellaceae</taxon>
        <taxon>Coemansia</taxon>
    </lineage>
</organism>
<feature type="transmembrane region" description="Helical" evidence="3">
    <location>
        <begin position="840"/>
        <end position="861"/>
    </location>
</feature>